<dbReference type="InterPro" id="IPR011059">
    <property type="entry name" value="Metal-dep_hydrolase_composite"/>
</dbReference>
<keyword evidence="4" id="KW-1185">Reference proteome</keyword>
<dbReference type="Gene3D" id="2.30.40.10">
    <property type="entry name" value="Urease, subunit C, domain 1"/>
    <property type="match status" value="1"/>
</dbReference>
<feature type="chain" id="PRO_5024465054" description="Amidohydrolase-related domain-containing protein" evidence="1">
    <location>
        <begin position="32"/>
        <end position="687"/>
    </location>
</feature>
<dbReference type="InterPro" id="IPR051781">
    <property type="entry name" value="Metallo-dep_Hydrolase"/>
</dbReference>
<dbReference type="Pfam" id="PF01979">
    <property type="entry name" value="Amidohydro_1"/>
    <property type="match status" value="1"/>
</dbReference>
<organism evidence="3 4">
    <name type="scientific">Maribacter algarum</name>
    <name type="common">ex Zhang et al. 2020</name>
    <dbReference type="NCBI Taxonomy" id="2578118"/>
    <lineage>
        <taxon>Bacteria</taxon>
        <taxon>Pseudomonadati</taxon>
        <taxon>Bacteroidota</taxon>
        <taxon>Flavobacteriia</taxon>
        <taxon>Flavobacteriales</taxon>
        <taxon>Flavobacteriaceae</taxon>
        <taxon>Maribacter</taxon>
    </lineage>
</organism>
<dbReference type="GO" id="GO:0016810">
    <property type="term" value="F:hydrolase activity, acting on carbon-nitrogen (but not peptide) bonds"/>
    <property type="evidence" value="ECO:0007669"/>
    <property type="project" value="InterPro"/>
</dbReference>
<dbReference type="AlphaFoldDB" id="A0A5S3PVM0"/>
<dbReference type="Gene3D" id="3.30.110.90">
    <property type="entry name" value="Amidohydrolase"/>
    <property type="match status" value="1"/>
</dbReference>
<evidence type="ECO:0000313" key="4">
    <source>
        <dbReference type="Proteomes" id="UP000310314"/>
    </source>
</evidence>
<name>A0A5S3PVM0_9FLAO</name>
<dbReference type="PANTHER" id="PTHR43135:SF3">
    <property type="entry name" value="ALPHA-D-RIBOSE 1-METHYLPHOSPHONATE 5-TRIPHOSPHATE DIPHOSPHATASE"/>
    <property type="match status" value="1"/>
</dbReference>
<dbReference type="SUPFAM" id="SSF51338">
    <property type="entry name" value="Composite domain of metallo-dependent hydrolases"/>
    <property type="match status" value="1"/>
</dbReference>
<dbReference type="Gene3D" id="3.40.50.10910">
    <property type="entry name" value="Amidohydrolase"/>
    <property type="match status" value="1"/>
</dbReference>
<protein>
    <recommendedName>
        <fullName evidence="2">Amidohydrolase-related domain-containing protein</fullName>
    </recommendedName>
</protein>
<keyword evidence="1" id="KW-0732">Signal</keyword>
<feature type="domain" description="Amidohydrolase-related" evidence="2">
    <location>
        <begin position="570"/>
        <end position="668"/>
    </location>
</feature>
<evidence type="ECO:0000313" key="3">
    <source>
        <dbReference type="EMBL" id="TMM59051.1"/>
    </source>
</evidence>
<feature type="signal peptide" evidence="1">
    <location>
        <begin position="1"/>
        <end position="31"/>
    </location>
</feature>
<dbReference type="OrthoDB" id="9797498at2"/>
<proteinExistence type="predicted"/>
<accession>A0A5S3PVM0</accession>
<dbReference type="Proteomes" id="UP000310314">
    <property type="component" value="Unassembled WGS sequence"/>
</dbReference>
<dbReference type="SUPFAM" id="SSF51556">
    <property type="entry name" value="Metallo-dependent hydrolases"/>
    <property type="match status" value="1"/>
</dbReference>
<dbReference type="EMBL" id="VATY01000001">
    <property type="protein sequence ID" value="TMM59051.1"/>
    <property type="molecule type" value="Genomic_DNA"/>
</dbReference>
<dbReference type="Gene3D" id="1.20.58.520">
    <property type="entry name" value="Amidohydrolase"/>
    <property type="match status" value="1"/>
</dbReference>
<dbReference type="InterPro" id="IPR032466">
    <property type="entry name" value="Metal_Hydrolase"/>
</dbReference>
<evidence type="ECO:0000256" key="1">
    <source>
        <dbReference type="SAM" id="SignalP"/>
    </source>
</evidence>
<dbReference type="InterPro" id="IPR006680">
    <property type="entry name" value="Amidohydro-rel"/>
</dbReference>
<evidence type="ECO:0000259" key="2">
    <source>
        <dbReference type="Pfam" id="PF01979"/>
    </source>
</evidence>
<comment type="caution">
    <text evidence="3">The sequence shown here is derived from an EMBL/GenBank/DDBJ whole genome shotgun (WGS) entry which is preliminary data.</text>
</comment>
<dbReference type="PANTHER" id="PTHR43135">
    <property type="entry name" value="ALPHA-D-RIBOSE 1-METHYLPHOSPHONATE 5-TRIPHOSPHATE DIPHOSPHATASE"/>
    <property type="match status" value="1"/>
</dbReference>
<dbReference type="PROSITE" id="PS51257">
    <property type="entry name" value="PROKAR_LIPOPROTEIN"/>
    <property type="match status" value="1"/>
</dbReference>
<gene>
    <name evidence="3" type="ORF">FEE95_06350</name>
</gene>
<dbReference type="RefSeq" id="WP_138657041.1">
    <property type="nucleotide sequence ID" value="NZ_VATY01000001.1"/>
</dbReference>
<sequence length="687" mass="75742">MRITFLQFNIKRLQQLLALLLLMILSGCSETPSPWENIDEEGTFLIYRRQSQIGEESYSIKKEGVSIRVKSLQGENERGRISGVQAELQLGMNLSPISYFSRRIVEEDTTNIFKMELKADSVSVWEKHYDVVTHKTPDNFFPLHSTIPAGIEIMLYQYIFQQGGDLKIPTLPRGEVSMLHTGTDIASIAGKEVRLDRYVVEGINWGGRTIWVDADKNLVALVKANTQIREVIKKGYEEAMPLFIAGHATEQLDALKEYTKALQGEQSKRVALVGGDVVDGLTDATQKNMTVLVNDGKITAIGSRSTVAIPEDAKVIDVTDKTLIPGLWDMHAHSNQVQWAPAYLAGGVTTIRDNGNEIEFATSFRDGIANDSLLGPDILLAGMTDGAGAKGNGIVRATNAEEAREVVDRYFSKGYKQIKIYNSITPDVLKVLTEEAHKKGMTVTGHVPAAVGTTANAINLGMDMFSHDRAIYSALFPEKSKVQAVKDLLENQEVSTDRIQKAIDFFLENKITLDPTLNIRKILNLSEGNPLETIEPDAGRIAYELWEGKRLRKGKRPEASKKGIARYTKGAEIVGHLFRAGVPIVAGTDNFVPVFGLYLELETYNTLGGLTPFEALQTATIIPARAMGMGAETGTLEVGKQADIAILDKNPLENLSNIRTVSAVLTNGNYYQSNPLWEAADFEPRKN</sequence>
<reference evidence="3 4" key="1">
    <citation type="submission" date="2019-05" db="EMBL/GenBank/DDBJ databases">
        <authorList>
            <person name="Zhang J.-Y."/>
            <person name="Feg X."/>
            <person name="Du Z.-J."/>
        </authorList>
    </citation>
    <scope>NUCLEOTIDE SEQUENCE [LARGE SCALE GENOMIC DNA]</scope>
    <source>
        <strain evidence="3 4">RZ26</strain>
    </source>
</reference>